<dbReference type="Gene3D" id="2.30.42.10">
    <property type="match status" value="1"/>
</dbReference>
<evidence type="ECO:0000313" key="6">
    <source>
        <dbReference type="Proteomes" id="UP000197528"/>
    </source>
</evidence>
<dbReference type="InterPro" id="IPR041489">
    <property type="entry name" value="PDZ_6"/>
</dbReference>
<gene>
    <name evidence="5" type="ORF">CBI31_03170</name>
</gene>
<dbReference type="GO" id="GO:0042834">
    <property type="term" value="F:peptidoglycan binding"/>
    <property type="evidence" value="ECO:0007669"/>
    <property type="project" value="InterPro"/>
</dbReference>
<evidence type="ECO:0000313" key="5">
    <source>
        <dbReference type="EMBL" id="OWS70450.1"/>
    </source>
</evidence>
<dbReference type="PROSITE" id="PS51724">
    <property type="entry name" value="SPOR"/>
    <property type="match status" value="1"/>
</dbReference>
<feature type="domain" description="SPOR" evidence="4">
    <location>
        <begin position="186"/>
        <end position="269"/>
    </location>
</feature>
<reference evidence="5 6" key="1">
    <citation type="submission" date="2017-05" db="EMBL/GenBank/DDBJ databases">
        <title>Genome of Polynucleobacter sp. MWH-Feld-100.</title>
        <authorList>
            <person name="Hahn M.W."/>
        </authorList>
    </citation>
    <scope>NUCLEOTIDE SEQUENCE [LARGE SCALE GENOMIC DNA]</scope>
    <source>
        <strain evidence="5 6">MWH-Feld-100</strain>
    </source>
</reference>
<dbReference type="Pfam" id="PF17820">
    <property type="entry name" value="PDZ_6"/>
    <property type="match status" value="1"/>
</dbReference>
<evidence type="ECO:0000259" key="3">
    <source>
        <dbReference type="PROSITE" id="PS50106"/>
    </source>
</evidence>
<dbReference type="Pfam" id="PF05036">
    <property type="entry name" value="SPOR"/>
    <property type="match status" value="1"/>
</dbReference>
<dbReference type="InterPro" id="IPR007730">
    <property type="entry name" value="SPOR-like_dom"/>
</dbReference>
<comment type="caution">
    <text evidence="5">The sequence shown here is derived from an EMBL/GenBank/DDBJ whole genome shotgun (WGS) entry which is preliminary data.</text>
</comment>
<dbReference type="SMART" id="SM00228">
    <property type="entry name" value="PDZ"/>
    <property type="match status" value="1"/>
</dbReference>
<feature type="region of interest" description="Disordered" evidence="1">
    <location>
        <begin position="143"/>
        <end position="169"/>
    </location>
</feature>
<dbReference type="RefSeq" id="WP_088524994.1">
    <property type="nucleotide sequence ID" value="NZ_NGUP01000002.1"/>
</dbReference>
<dbReference type="PANTHER" id="PTHR38687:SF1">
    <property type="entry name" value="CELL DIVISION PROTEIN DEDD"/>
    <property type="match status" value="1"/>
</dbReference>
<dbReference type="SUPFAM" id="SSF110997">
    <property type="entry name" value="Sporulation related repeat"/>
    <property type="match status" value="1"/>
</dbReference>
<organism evidence="5 6">
    <name type="scientific">Polynucleobacter campilacus</name>
    <dbReference type="NCBI Taxonomy" id="1743163"/>
    <lineage>
        <taxon>Bacteria</taxon>
        <taxon>Pseudomonadati</taxon>
        <taxon>Pseudomonadota</taxon>
        <taxon>Betaproteobacteria</taxon>
        <taxon>Burkholderiales</taxon>
        <taxon>Burkholderiaceae</taxon>
        <taxon>Polynucleobacter</taxon>
    </lineage>
</organism>
<dbReference type="PANTHER" id="PTHR38687">
    <property type="entry name" value="CELL DIVISION PROTEIN DEDD-RELATED"/>
    <property type="match status" value="1"/>
</dbReference>
<proteinExistence type="predicted"/>
<evidence type="ECO:0000259" key="4">
    <source>
        <dbReference type="PROSITE" id="PS51724"/>
    </source>
</evidence>
<feature type="signal peptide" evidence="2">
    <location>
        <begin position="1"/>
        <end position="17"/>
    </location>
</feature>
<feature type="compositionally biased region" description="Low complexity" evidence="1">
    <location>
        <begin position="147"/>
        <end position="166"/>
    </location>
</feature>
<dbReference type="OrthoDB" id="7063246at2"/>
<dbReference type="InterPro" id="IPR001478">
    <property type="entry name" value="PDZ"/>
</dbReference>
<evidence type="ECO:0000256" key="2">
    <source>
        <dbReference type="SAM" id="SignalP"/>
    </source>
</evidence>
<protein>
    <recommendedName>
        <fullName evidence="7">Sporulation protein</fullName>
    </recommendedName>
</protein>
<dbReference type="EMBL" id="NGUP01000002">
    <property type="protein sequence ID" value="OWS70450.1"/>
    <property type="molecule type" value="Genomic_DNA"/>
</dbReference>
<dbReference type="PROSITE" id="PS50106">
    <property type="entry name" value="PDZ"/>
    <property type="match status" value="1"/>
</dbReference>
<accession>A0A254PV65</accession>
<feature type="chain" id="PRO_5012083936" description="Sporulation protein" evidence="2">
    <location>
        <begin position="18"/>
        <end position="271"/>
    </location>
</feature>
<dbReference type="Gene3D" id="3.30.70.1070">
    <property type="entry name" value="Sporulation related repeat"/>
    <property type="match status" value="1"/>
</dbReference>
<dbReference type="AlphaFoldDB" id="A0A254PV65"/>
<dbReference type="InterPro" id="IPR036680">
    <property type="entry name" value="SPOR-like_sf"/>
</dbReference>
<evidence type="ECO:0000256" key="1">
    <source>
        <dbReference type="SAM" id="MobiDB-lite"/>
    </source>
</evidence>
<dbReference type="GO" id="GO:0032506">
    <property type="term" value="P:cytokinetic process"/>
    <property type="evidence" value="ECO:0007669"/>
    <property type="project" value="TreeGrafter"/>
</dbReference>
<dbReference type="GO" id="GO:0030428">
    <property type="term" value="C:cell septum"/>
    <property type="evidence" value="ECO:0007669"/>
    <property type="project" value="TreeGrafter"/>
</dbReference>
<keyword evidence="6" id="KW-1185">Reference proteome</keyword>
<dbReference type="CDD" id="cd06782">
    <property type="entry name" value="cpPDZ_CPP-like"/>
    <property type="match status" value="1"/>
</dbReference>
<feature type="domain" description="PDZ" evidence="3">
    <location>
        <begin position="13"/>
        <end position="83"/>
    </location>
</feature>
<sequence length="271" mass="28807">MKYLIAILLLTTQLVFAQNSESEKLGGIGIRYTRNAEGMILIKHVEERSPAAQAGIQTNDIIISIDGSTLKGMDPANIKNVLRGKVGSTAEIKLENSQTKNEYSVSVVRKIVHFGANDAPKEAAKTNTQAEIKNVEKSEVAPKVVAPKISPKPTEKSSTSSPSGPSALVASATPAITSVEKTSASPTSDSKYFIQTGAFFTKEIANDQVAAFNQKGYTSFVDPTKINGSNIYRVRIGPLATQQTAEALSKKLASQGITNAIIDGSQIAPKN</sequence>
<dbReference type="Proteomes" id="UP000197528">
    <property type="component" value="Unassembled WGS sequence"/>
</dbReference>
<dbReference type="InterPro" id="IPR052521">
    <property type="entry name" value="Cell_div_SPOR-domain"/>
</dbReference>
<evidence type="ECO:0008006" key="7">
    <source>
        <dbReference type="Google" id="ProtNLM"/>
    </source>
</evidence>
<dbReference type="InterPro" id="IPR036034">
    <property type="entry name" value="PDZ_sf"/>
</dbReference>
<dbReference type="GO" id="GO:0032153">
    <property type="term" value="C:cell division site"/>
    <property type="evidence" value="ECO:0007669"/>
    <property type="project" value="TreeGrafter"/>
</dbReference>
<dbReference type="SUPFAM" id="SSF50156">
    <property type="entry name" value="PDZ domain-like"/>
    <property type="match status" value="1"/>
</dbReference>
<keyword evidence="2" id="KW-0732">Signal</keyword>
<name>A0A254PV65_9BURK</name>